<keyword evidence="4" id="KW-1185">Reference proteome</keyword>
<keyword evidence="1" id="KW-0677">Repeat</keyword>
<evidence type="ECO:0000313" key="3">
    <source>
        <dbReference type="EMBL" id="MDN4594492.1"/>
    </source>
</evidence>
<dbReference type="NCBIfam" id="TIGR01451">
    <property type="entry name" value="B_ant_repeat"/>
    <property type="match status" value="1"/>
</dbReference>
<dbReference type="Gene3D" id="2.60.40.10">
    <property type="entry name" value="Immunoglobulins"/>
    <property type="match status" value="3"/>
</dbReference>
<evidence type="ECO:0000256" key="1">
    <source>
        <dbReference type="ARBA" id="ARBA00022737"/>
    </source>
</evidence>
<gene>
    <name evidence="3" type="ORF">NWF35_11375</name>
</gene>
<name>A0ABT8IP20_9BACL</name>
<comment type="caution">
    <text evidence="3">The sequence shown here is derived from an EMBL/GenBank/DDBJ whole genome shotgun (WGS) entry which is preliminary data.</text>
</comment>
<dbReference type="InterPro" id="IPR001434">
    <property type="entry name" value="OmcB-like_DUF11"/>
</dbReference>
<dbReference type="PROSITE" id="PS50825">
    <property type="entry name" value="HYR"/>
    <property type="match status" value="2"/>
</dbReference>
<dbReference type="InterPro" id="IPR047589">
    <property type="entry name" value="DUF11_rpt"/>
</dbReference>
<accession>A0ABT8IP20</accession>
<dbReference type="Pfam" id="PF01345">
    <property type="entry name" value="DUF11"/>
    <property type="match status" value="1"/>
</dbReference>
<reference evidence="3" key="1">
    <citation type="submission" date="2022-08" db="EMBL/GenBank/DDBJ databases">
        <title>Polycladomyces zharkentsis sp. nov., a novel thermophilic CMC and starch-degrading bacterium isolated from a geothermal spring in Kazakhstan.</title>
        <authorList>
            <person name="Mashzhan A."/>
            <person name="Kistaubaeva A."/>
            <person name="Javier-Lopez R."/>
            <person name="Birkeland N.-K."/>
        </authorList>
    </citation>
    <scope>NUCLEOTIDE SEQUENCE</scope>
    <source>
        <strain evidence="3">KSR 13</strain>
    </source>
</reference>
<dbReference type="RefSeq" id="WP_301239244.1">
    <property type="nucleotide sequence ID" value="NZ_JANRHH010000040.1"/>
</dbReference>
<sequence length="301" mass="31123">MQDTEPPVITCPANITISNDPGECGAFVTFPDPTVTDNCPVTVSCSPASGSFFPVGTTTVTCTATDAAGNTSTCSFTVTVQDTEAPVITCPADVTVPNDPGENGAIVTYPNPTVTDNCPGPIDVSCSPASGSFFPIGTSTVTCTATDAAGNTATCSFTVTVERSGADLSVTTTDFPDPVRVGQILTYTVIIQNRGPFAASNVTLTDRLPNSVQFISATVNEDSANVTSATSDQVNILQSNRVLTFQLGTLDASSTVSVTIRVSPQIPGFITNRATVRSSTFDPDPNNNTSIITTRVLPSQK</sequence>
<proteinExistence type="predicted"/>
<feature type="domain" description="HYR" evidence="2">
    <location>
        <begin position="2"/>
        <end position="80"/>
    </location>
</feature>
<evidence type="ECO:0000259" key="2">
    <source>
        <dbReference type="PROSITE" id="PS50825"/>
    </source>
</evidence>
<organism evidence="3 4">
    <name type="scientific">Polycladomyces subterraneus</name>
    <dbReference type="NCBI Taxonomy" id="1016997"/>
    <lineage>
        <taxon>Bacteria</taxon>
        <taxon>Bacillati</taxon>
        <taxon>Bacillota</taxon>
        <taxon>Bacilli</taxon>
        <taxon>Bacillales</taxon>
        <taxon>Thermoactinomycetaceae</taxon>
        <taxon>Polycladomyces</taxon>
    </lineage>
</organism>
<dbReference type="PANTHER" id="PTHR24273:SF32">
    <property type="entry name" value="HYALIN"/>
    <property type="match status" value="1"/>
</dbReference>
<dbReference type="InterPro" id="IPR013783">
    <property type="entry name" value="Ig-like_fold"/>
</dbReference>
<dbReference type="InterPro" id="IPR003410">
    <property type="entry name" value="HYR_dom"/>
</dbReference>
<dbReference type="PANTHER" id="PTHR24273">
    <property type="entry name" value="FI04643P-RELATED"/>
    <property type="match status" value="1"/>
</dbReference>
<dbReference type="Proteomes" id="UP001174196">
    <property type="component" value="Unassembled WGS sequence"/>
</dbReference>
<dbReference type="Pfam" id="PF02494">
    <property type="entry name" value="HYR"/>
    <property type="match status" value="2"/>
</dbReference>
<dbReference type="EMBL" id="JANRHH010000040">
    <property type="protein sequence ID" value="MDN4594492.1"/>
    <property type="molecule type" value="Genomic_DNA"/>
</dbReference>
<evidence type="ECO:0000313" key="4">
    <source>
        <dbReference type="Proteomes" id="UP001174196"/>
    </source>
</evidence>
<feature type="domain" description="HYR" evidence="2">
    <location>
        <begin position="81"/>
        <end position="163"/>
    </location>
</feature>
<protein>
    <submittedName>
        <fullName evidence="3">HYR domain-containing protein</fullName>
    </submittedName>
</protein>